<gene>
    <name evidence="1" type="ORF">J2W55_005153</name>
</gene>
<keyword evidence="2" id="KW-1185">Reference proteome</keyword>
<evidence type="ECO:0000313" key="1">
    <source>
        <dbReference type="EMBL" id="MDR6945285.1"/>
    </source>
</evidence>
<dbReference type="EMBL" id="JAVDUU010000005">
    <property type="protein sequence ID" value="MDR6945285.1"/>
    <property type="molecule type" value="Genomic_DNA"/>
</dbReference>
<protein>
    <submittedName>
        <fullName evidence="1">Uncharacterized protein</fullName>
    </submittedName>
</protein>
<comment type="caution">
    <text evidence="1">The sequence shown here is derived from an EMBL/GenBank/DDBJ whole genome shotgun (WGS) entry which is preliminary data.</text>
</comment>
<reference evidence="1 2" key="1">
    <citation type="submission" date="2023-07" db="EMBL/GenBank/DDBJ databases">
        <title>Sorghum-associated microbial communities from plants grown in Nebraska, USA.</title>
        <authorList>
            <person name="Schachtman D."/>
        </authorList>
    </citation>
    <scope>NUCLEOTIDE SEQUENCE [LARGE SCALE GENOMIC DNA]</scope>
    <source>
        <strain evidence="1 2">3262</strain>
    </source>
</reference>
<proteinExistence type="predicted"/>
<sequence>MGSFDATTNLTPNYHKPITSANAQLVIFKHLSAL</sequence>
<evidence type="ECO:0000313" key="2">
    <source>
        <dbReference type="Proteomes" id="UP001247620"/>
    </source>
</evidence>
<organism evidence="1 2">
    <name type="scientific">Mucilaginibacter pocheonensis</name>
    <dbReference type="NCBI Taxonomy" id="398050"/>
    <lineage>
        <taxon>Bacteria</taxon>
        <taxon>Pseudomonadati</taxon>
        <taxon>Bacteroidota</taxon>
        <taxon>Sphingobacteriia</taxon>
        <taxon>Sphingobacteriales</taxon>
        <taxon>Sphingobacteriaceae</taxon>
        <taxon>Mucilaginibacter</taxon>
    </lineage>
</organism>
<name>A0ABU1TK96_9SPHI</name>
<dbReference type="Proteomes" id="UP001247620">
    <property type="component" value="Unassembled WGS sequence"/>
</dbReference>
<accession>A0ABU1TK96</accession>